<sequence length="862" mass="99561">MAKTNKSRERKPKVDKPNPFDLKFANRKNMTAKGARRYLPVGKPSAARSKAMEKREKTIGVEYRRQGCVNQIVDHRIAERSNLLSAEEKASLRFAAQKKKQIGKRNIFNLEEPKEKDNNDEEEDYVFTHKGKSLSEIQRYERGEEDDSNELDGDVVALANFGGKGLDVKLTDEEGNTRTFSRKDVINEVISNSKNAKHIRQMAKDDITLATENNDERFKLLKSQGLMDKLKDVQSKSNTRVMEDYDEIYQTLLADGGRKAMPTLSEKEKAEREAQRLAELEKERLKRMQSDSDDSDNEKQGGVDEEVKTAKKQKKKVTFNIAYDEEGNLLTPLEKIKDNEHIGADEEVDDFYADNDDAEDDDDEMGEAEDEEMDEEEESEDEEMDDEEEEGDIEEDEEDEAEEEHDTTLNLKVRTKTTKDATANIPFTFDMPKKYTTFRDLYSGFFPDQWHTVTERLIKCYHPSLNPKNKNLIAKLFRFSLRFYDALAKNLASEQLQSMISVLRQFQALNKPAAAKITRSLLIYKRNHYRPAGKVVSRPPPTFDLIAFFSCVAELYPTSDHYHPVCSPTFTFAVEVLRFSQINSIKSCGIVILLAKILMKWVQESQRYIPELVNITRLLLNLAVEKEKGDFLLDPFAYRNVSRKNGGIDLLVIKEKPKAKECETLLDSLELFKSEDTVSENCIKINLLGSLFSVIDLTVDVYDRLKLAFGAIFTPHLQFLLRIDQTKYPPQLSSALNELTKKISDKITEYNPRKSRQRKEIKKIKMIKMLDPVIDDDFDSEKPYRKARKQDPDSEVKRLKKLVRNEKRGALKELRLDASYISAAQQKKNEEVRAERNYKTKRIISSLQGQESEYKKRTMKKF</sequence>
<evidence type="ECO:0000313" key="2">
    <source>
        <dbReference type="WBParaSite" id="ES5_v2.g14790.t1"/>
    </source>
</evidence>
<protein>
    <submittedName>
        <fullName evidence="2">Nucleolar protein 14</fullName>
    </submittedName>
</protein>
<dbReference type="WBParaSite" id="ES5_v2.g14790.t1">
    <property type="protein sequence ID" value="ES5_v2.g14790.t1"/>
    <property type="gene ID" value="ES5_v2.g14790"/>
</dbReference>
<proteinExistence type="predicted"/>
<evidence type="ECO:0000313" key="1">
    <source>
        <dbReference type="Proteomes" id="UP000887579"/>
    </source>
</evidence>
<accession>A0AC34FD50</accession>
<name>A0AC34FD50_9BILA</name>
<reference evidence="2" key="1">
    <citation type="submission" date="2022-11" db="UniProtKB">
        <authorList>
            <consortium name="WormBaseParasite"/>
        </authorList>
    </citation>
    <scope>IDENTIFICATION</scope>
</reference>
<dbReference type="Proteomes" id="UP000887579">
    <property type="component" value="Unplaced"/>
</dbReference>
<organism evidence="1 2">
    <name type="scientific">Panagrolaimus sp. ES5</name>
    <dbReference type="NCBI Taxonomy" id="591445"/>
    <lineage>
        <taxon>Eukaryota</taxon>
        <taxon>Metazoa</taxon>
        <taxon>Ecdysozoa</taxon>
        <taxon>Nematoda</taxon>
        <taxon>Chromadorea</taxon>
        <taxon>Rhabditida</taxon>
        <taxon>Tylenchina</taxon>
        <taxon>Panagrolaimomorpha</taxon>
        <taxon>Panagrolaimoidea</taxon>
        <taxon>Panagrolaimidae</taxon>
        <taxon>Panagrolaimus</taxon>
    </lineage>
</organism>